<dbReference type="PANTHER" id="PTHR30483:SF6">
    <property type="entry name" value="PERIPLASMIC BINDING PROTEIN OF ABC TRANSPORTER FOR NATURAL AMINO ACIDS"/>
    <property type="match status" value="1"/>
</dbReference>
<dbReference type="InterPro" id="IPR051010">
    <property type="entry name" value="BCAA_transport"/>
</dbReference>
<dbReference type="PROSITE" id="PS51257">
    <property type="entry name" value="PROKAR_LIPOPROTEIN"/>
    <property type="match status" value="1"/>
</dbReference>
<feature type="chain" id="PRO_5040972537" description="Leucine-binding protein domain-containing protein" evidence="3">
    <location>
        <begin position="25"/>
        <end position="402"/>
    </location>
</feature>
<feature type="domain" description="Leucine-binding protein" evidence="4">
    <location>
        <begin position="47"/>
        <end position="380"/>
    </location>
</feature>
<dbReference type="SUPFAM" id="SSF53822">
    <property type="entry name" value="Periplasmic binding protein-like I"/>
    <property type="match status" value="1"/>
</dbReference>
<dbReference type="RefSeq" id="WP_027943766.1">
    <property type="nucleotide sequence ID" value="NZ_BSTI01000004.1"/>
</dbReference>
<dbReference type="Pfam" id="PF13458">
    <property type="entry name" value="Peripla_BP_6"/>
    <property type="match status" value="1"/>
</dbReference>
<sequence length="402" mass="41196">MRTTRFVAAAAAAALLLAGCGSQGSSGSGGPDQPLRVMITGGLSAPGVLAANAQTSVLAARAGVEDINKAGGIGGRRVELTVVDDTGDATTAVTKLREALASKEKPDVFLNSGPSTIANATLPILKQNKVLAFNVGPTKDSADPKQYPLNFDLSPGPQDQLKGFIAHIKQKGYASVGVIHGNSAYGQTFSANAQDALTAAGITVVGNEQYDVSALDMTPQLQSLQAKNPQVLVVDAYGAPAGYLLQSLEKLGWNVPLLGDTSVSATSLVSTPPPGGILGTPQVANLLMQVFKSTSYDPAADKVNNMVKTMSGLGQIPGNLILAYNYDVFALLAAAARDAGSTETAALAKSLEKPAVQESAGTAVISRYNFTSESHEPAADADTFTFVAPSKILNGQFGHPGA</sequence>
<name>A0A9W6QWQ0_9PSEU</name>
<comment type="caution">
    <text evidence="5">The sequence shown here is derived from an EMBL/GenBank/DDBJ whole genome shotgun (WGS) entry which is preliminary data.</text>
</comment>
<dbReference type="Gene3D" id="3.40.50.2300">
    <property type="match status" value="2"/>
</dbReference>
<dbReference type="Proteomes" id="UP001165136">
    <property type="component" value="Unassembled WGS sequence"/>
</dbReference>
<comment type="similarity">
    <text evidence="1">Belongs to the leucine-binding protein family.</text>
</comment>
<protein>
    <recommendedName>
        <fullName evidence="4">Leucine-binding protein domain-containing protein</fullName>
    </recommendedName>
</protein>
<evidence type="ECO:0000259" key="4">
    <source>
        <dbReference type="Pfam" id="PF13458"/>
    </source>
</evidence>
<reference evidence="5" key="1">
    <citation type="submission" date="2023-03" db="EMBL/GenBank/DDBJ databases">
        <title>Amycolatopsis taiwanensis NBRC 103393.</title>
        <authorList>
            <person name="Ichikawa N."/>
            <person name="Sato H."/>
            <person name="Tonouchi N."/>
        </authorList>
    </citation>
    <scope>NUCLEOTIDE SEQUENCE</scope>
    <source>
        <strain evidence="5">NBRC 103393</strain>
    </source>
</reference>
<evidence type="ECO:0000256" key="1">
    <source>
        <dbReference type="ARBA" id="ARBA00010062"/>
    </source>
</evidence>
<dbReference type="EMBL" id="BSTI01000004">
    <property type="protein sequence ID" value="GLY65426.1"/>
    <property type="molecule type" value="Genomic_DNA"/>
</dbReference>
<dbReference type="AlphaFoldDB" id="A0A9W6QWQ0"/>
<organism evidence="5 6">
    <name type="scientific">Amycolatopsis taiwanensis</name>
    <dbReference type="NCBI Taxonomy" id="342230"/>
    <lineage>
        <taxon>Bacteria</taxon>
        <taxon>Bacillati</taxon>
        <taxon>Actinomycetota</taxon>
        <taxon>Actinomycetes</taxon>
        <taxon>Pseudonocardiales</taxon>
        <taxon>Pseudonocardiaceae</taxon>
        <taxon>Amycolatopsis</taxon>
    </lineage>
</organism>
<evidence type="ECO:0000313" key="6">
    <source>
        <dbReference type="Proteomes" id="UP001165136"/>
    </source>
</evidence>
<dbReference type="PANTHER" id="PTHR30483">
    <property type="entry name" value="LEUCINE-SPECIFIC-BINDING PROTEIN"/>
    <property type="match status" value="1"/>
</dbReference>
<dbReference type="InterPro" id="IPR028081">
    <property type="entry name" value="Leu-bd"/>
</dbReference>
<keyword evidence="6" id="KW-1185">Reference proteome</keyword>
<evidence type="ECO:0000256" key="2">
    <source>
        <dbReference type="ARBA" id="ARBA00022729"/>
    </source>
</evidence>
<feature type="signal peptide" evidence="3">
    <location>
        <begin position="1"/>
        <end position="24"/>
    </location>
</feature>
<accession>A0A9W6QWQ0</accession>
<proteinExistence type="inferred from homology"/>
<keyword evidence="2 3" id="KW-0732">Signal</keyword>
<evidence type="ECO:0000313" key="5">
    <source>
        <dbReference type="EMBL" id="GLY65426.1"/>
    </source>
</evidence>
<dbReference type="InterPro" id="IPR028082">
    <property type="entry name" value="Peripla_BP_I"/>
</dbReference>
<gene>
    <name evidence="5" type="ORF">Atai01_20450</name>
</gene>
<evidence type="ECO:0000256" key="3">
    <source>
        <dbReference type="SAM" id="SignalP"/>
    </source>
</evidence>